<keyword evidence="1" id="KW-0812">Transmembrane</keyword>
<organism evidence="3">
    <name type="scientific">marine metagenome</name>
    <dbReference type="NCBI Taxonomy" id="408172"/>
    <lineage>
        <taxon>unclassified sequences</taxon>
        <taxon>metagenomes</taxon>
        <taxon>ecological metagenomes</taxon>
    </lineage>
</organism>
<evidence type="ECO:0000256" key="1">
    <source>
        <dbReference type="SAM" id="Phobius"/>
    </source>
</evidence>
<reference evidence="3" key="1">
    <citation type="submission" date="2018-05" db="EMBL/GenBank/DDBJ databases">
        <authorList>
            <person name="Lanie J.A."/>
            <person name="Ng W.-L."/>
            <person name="Kazmierczak K.M."/>
            <person name="Andrzejewski T.M."/>
            <person name="Davidsen T.M."/>
            <person name="Wayne K.J."/>
            <person name="Tettelin H."/>
            <person name="Glass J.I."/>
            <person name="Rusch D."/>
            <person name="Podicherti R."/>
            <person name="Tsui H.-C.T."/>
            <person name="Winkler M.E."/>
        </authorList>
    </citation>
    <scope>NUCLEOTIDE SEQUENCE</scope>
</reference>
<evidence type="ECO:0000259" key="2">
    <source>
        <dbReference type="PROSITE" id="PS51677"/>
    </source>
</evidence>
<keyword evidence="1" id="KW-0472">Membrane</keyword>
<dbReference type="Pfam" id="PF01522">
    <property type="entry name" value="Polysacc_deac_1"/>
    <property type="match status" value="1"/>
</dbReference>
<evidence type="ECO:0000313" key="3">
    <source>
        <dbReference type="EMBL" id="SVB34655.1"/>
    </source>
</evidence>
<dbReference type="AlphaFoldDB" id="A0A382D8R3"/>
<accession>A0A382D8R3</accession>
<dbReference type="GO" id="GO:0016810">
    <property type="term" value="F:hydrolase activity, acting on carbon-nitrogen (but not peptide) bonds"/>
    <property type="evidence" value="ECO:0007669"/>
    <property type="project" value="InterPro"/>
</dbReference>
<protein>
    <recommendedName>
        <fullName evidence="2">NodB homology domain-containing protein</fullName>
    </recommendedName>
</protein>
<dbReference type="GO" id="GO:0005975">
    <property type="term" value="P:carbohydrate metabolic process"/>
    <property type="evidence" value="ECO:0007669"/>
    <property type="project" value="InterPro"/>
</dbReference>
<keyword evidence="1" id="KW-1133">Transmembrane helix</keyword>
<proteinExistence type="predicted"/>
<gene>
    <name evidence="3" type="ORF">METZ01_LOCUS187509</name>
</gene>
<dbReference type="PANTHER" id="PTHR47561:SF1">
    <property type="entry name" value="POLYSACCHARIDE DEACETYLASE FAMILY PROTEIN (AFU_ORTHOLOGUE AFUA_6G05030)"/>
    <property type="match status" value="1"/>
</dbReference>
<dbReference type="PROSITE" id="PS51677">
    <property type="entry name" value="NODB"/>
    <property type="match status" value="1"/>
</dbReference>
<dbReference type="InterPro" id="IPR011330">
    <property type="entry name" value="Glyco_hydro/deAcase_b/a-brl"/>
</dbReference>
<dbReference type="InterPro" id="IPR002509">
    <property type="entry name" value="NODB_dom"/>
</dbReference>
<dbReference type="Gene3D" id="3.20.20.370">
    <property type="entry name" value="Glycoside hydrolase/deacetylase"/>
    <property type="match status" value="1"/>
</dbReference>
<dbReference type="EMBL" id="UINC01038123">
    <property type="protein sequence ID" value="SVB34655.1"/>
    <property type="molecule type" value="Genomic_DNA"/>
</dbReference>
<sequence>MRVAGAPAVLTIDVHERPHLSRNLDHLASALDELGLKATLFVPAVLLENPSILGPLVQLTQEGHELGCHGLTHAHDESFAHLPEQLQRRKLTTATKIFEDQIGGPVRLFRAPAFRLSAATLRILEELGYVADSSVPSTRLGILSSDMWNVSCLFAPRKPYHPHVKSPFRKGSMSLLEIPMSCLLVPFSISFLQVFGLRIMRMYLTALETESRQNGKPIVYMAHVEDFYPSEHVEPKKKFSIKYFLPSRDHGFEARYLLEERDMFKIYELNTRFCTELAASPSLSFSTMGQYVARLGDQTD</sequence>
<dbReference type="PANTHER" id="PTHR47561">
    <property type="entry name" value="POLYSACCHARIDE DEACETYLASE FAMILY PROTEIN (AFU_ORTHOLOGUE AFUA_6G05030)"/>
    <property type="match status" value="1"/>
</dbReference>
<name>A0A382D8R3_9ZZZZ</name>
<dbReference type="SUPFAM" id="SSF88713">
    <property type="entry name" value="Glycoside hydrolase/deacetylase"/>
    <property type="match status" value="1"/>
</dbReference>
<feature type="transmembrane region" description="Helical" evidence="1">
    <location>
        <begin position="178"/>
        <end position="197"/>
    </location>
</feature>
<feature type="domain" description="NodB homology" evidence="2">
    <location>
        <begin position="6"/>
        <end position="200"/>
    </location>
</feature>